<proteinExistence type="predicted"/>
<gene>
    <name evidence="1" type="ORF">CCAP1982_LOCUS18676</name>
</gene>
<dbReference type="EMBL" id="CAJHJT010000045">
    <property type="protein sequence ID" value="CAD7010512.1"/>
    <property type="molecule type" value="Genomic_DNA"/>
</dbReference>
<accession>A0A811V5Q0</accession>
<dbReference type="AlphaFoldDB" id="A0A811V5Q0"/>
<sequence>EFWRRVHCYFRLPPSSREESFSVGMGRVCMQADHANATRHSTPLHSTEQHTTLCRIAV</sequence>
<evidence type="ECO:0000313" key="1">
    <source>
        <dbReference type="EMBL" id="CAD7010512.1"/>
    </source>
</evidence>
<evidence type="ECO:0000313" key="2">
    <source>
        <dbReference type="Proteomes" id="UP000606786"/>
    </source>
</evidence>
<name>A0A811V5Q0_CERCA</name>
<keyword evidence="2" id="KW-1185">Reference proteome</keyword>
<feature type="non-terminal residue" evidence="1">
    <location>
        <position position="1"/>
    </location>
</feature>
<protein>
    <submittedName>
        <fullName evidence="1">(Mediterranean fruit fly) hypothetical protein</fullName>
    </submittedName>
</protein>
<organism evidence="1 2">
    <name type="scientific">Ceratitis capitata</name>
    <name type="common">Mediterranean fruit fly</name>
    <name type="synonym">Tephritis capitata</name>
    <dbReference type="NCBI Taxonomy" id="7213"/>
    <lineage>
        <taxon>Eukaryota</taxon>
        <taxon>Metazoa</taxon>
        <taxon>Ecdysozoa</taxon>
        <taxon>Arthropoda</taxon>
        <taxon>Hexapoda</taxon>
        <taxon>Insecta</taxon>
        <taxon>Pterygota</taxon>
        <taxon>Neoptera</taxon>
        <taxon>Endopterygota</taxon>
        <taxon>Diptera</taxon>
        <taxon>Brachycera</taxon>
        <taxon>Muscomorpha</taxon>
        <taxon>Tephritoidea</taxon>
        <taxon>Tephritidae</taxon>
        <taxon>Ceratitis</taxon>
        <taxon>Ceratitis</taxon>
    </lineage>
</organism>
<comment type="caution">
    <text evidence="1">The sequence shown here is derived from an EMBL/GenBank/DDBJ whole genome shotgun (WGS) entry which is preliminary data.</text>
</comment>
<reference evidence="1" key="1">
    <citation type="submission" date="2020-11" db="EMBL/GenBank/DDBJ databases">
        <authorList>
            <person name="Whitehead M."/>
        </authorList>
    </citation>
    <scope>NUCLEOTIDE SEQUENCE</scope>
    <source>
        <strain evidence="1">EGII</strain>
    </source>
</reference>
<feature type="non-terminal residue" evidence="1">
    <location>
        <position position="58"/>
    </location>
</feature>
<dbReference type="Proteomes" id="UP000606786">
    <property type="component" value="Unassembled WGS sequence"/>
</dbReference>